<organism evidence="7 8">
    <name type="scientific">Halomonas rhizosphaerae</name>
    <dbReference type="NCBI Taxonomy" id="3043296"/>
    <lineage>
        <taxon>Bacteria</taxon>
        <taxon>Pseudomonadati</taxon>
        <taxon>Pseudomonadota</taxon>
        <taxon>Gammaproteobacteria</taxon>
        <taxon>Oceanospirillales</taxon>
        <taxon>Halomonadaceae</taxon>
        <taxon>Halomonas</taxon>
    </lineage>
</organism>
<feature type="domain" description="NADH-rubredoxin oxidoreductase C-terminal" evidence="6">
    <location>
        <begin position="336"/>
        <end position="396"/>
    </location>
</feature>
<dbReference type="PRINTS" id="PR00411">
    <property type="entry name" value="PNDRDTASEI"/>
</dbReference>
<dbReference type="Gene3D" id="3.30.390.30">
    <property type="match status" value="1"/>
</dbReference>
<keyword evidence="4" id="KW-0274">FAD</keyword>
<evidence type="ECO:0000313" key="7">
    <source>
        <dbReference type="EMBL" id="MDI5889961.1"/>
    </source>
</evidence>
<dbReference type="Proteomes" id="UP001225957">
    <property type="component" value="Unassembled WGS sequence"/>
</dbReference>
<keyword evidence="8" id="KW-1185">Reference proteome</keyword>
<dbReference type="Pfam" id="PF18267">
    <property type="entry name" value="Rubredoxin_C"/>
    <property type="match status" value="1"/>
</dbReference>
<evidence type="ECO:0000256" key="4">
    <source>
        <dbReference type="ARBA" id="ARBA00022827"/>
    </source>
</evidence>
<sequence>MYPAPPETEHLVIIGNGMAGHRLVEALLKRPDRPARITVVGDEATAAYNRILLSPWLAGEMEREALILRKAEWYAEQGIELVLGERVTSIDRTARRLTTDAGRALDYQRLVLATGSRPAMPAVPGIELSGVHGFRDLDDAEALAGVAERGGRVVVIGGGLLGLEAAEGLRKRGEAACRQGTGSLAVSVLQRSAQLMNRQLDATAAGLLEAELTRRGLAIHTGAQLAAIEGDHHGRVTGVRLADGKRLAADGVVIATGITPNAELGREAGLATQRAIEVDGHLTTSDSAIHALGECCQFEGTTYGLVEPIWRQVEVLAEQLGANPAEGARYEERPSATRLKIGGISLFAFGPIDPDAGHEVLAYHDPVQGDYRRLLLRDGRLEGAVLYGDTAMGPWLFGQAQAGRDLGPCRRALLLGAADADALLDAHDLDTDFDTQDRPVKEAA</sequence>
<feature type="domain" description="FAD/NAD(P)-binding" evidence="5">
    <location>
        <begin position="10"/>
        <end position="296"/>
    </location>
</feature>
<dbReference type="InterPro" id="IPR041575">
    <property type="entry name" value="Rubredoxin_C"/>
</dbReference>
<comment type="cofactor">
    <cofactor evidence="1">
        <name>FAD</name>
        <dbReference type="ChEBI" id="CHEBI:57692"/>
    </cofactor>
</comment>
<evidence type="ECO:0000256" key="2">
    <source>
        <dbReference type="ARBA" id="ARBA00006442"/>
    </source>
</evidence>
<dbReference type="InterPro" id="IPR050260">
    <property type="entry name" value="FAD-bd_OxRdtase"/>
</dbReference>
<dbReference type="RefSeq" id="WP_282733989.1">
    <property type="nucleotide sequence ID" value="NZ_JASCQP010000007.1"/>
</dbReference>
<evidence type="ECO:0000259" key="6">
    <source>
        <dbReference type="Pfam" id="PF18267"/>
    </source>
</evidence>
<dbReference type="SUPFAM" id="SSF51905">
    <property type="entry name" value="FAD/NAD(P)-binding domain"/>
    <property type="match status" value="2"/>
</dbReference>
<evidence type="ECO:0000256" key="3">
    <source>
        <dbReference type="ARBA" id="ARBA00022630"/>
    </source>
</evidence>
<dbReference type="InterPro" id="IPR036188">
    <property type="entry name" value="FAD/NAD-bd_sf"/>
</dbReference>
<proteinExistence type="inferred from homology"/>
<comment type="caution">
    <text evidence="7">The sequence shown here is derived from an EMBL/GenBank/DDBJ whole genome shotgun (WGS) entry which is preliminary data.</text>
</comment>
<keyword evidence="3" id="KW-0285">Flavoprotein</keyword>
<dbReference type="EMBL" id="JASCQP010000007">
    <property type="protein sequence ID" value="MDI5889961.1"/>
    <property type="molecule type" value="Genomic_DNA"/>
</dbReference>
<reference evidence="7 8" key="1">
    <citation type="submission" date="2023-04" db="EMBL/GenBank/DDBJ databases">
        <title>Halomonas strains isolated from rhizosphere soil.</title>
        <authorList>
            <person name="Xu L."/>
            <person name="Sun J.-Q."/>
        </authorList>
    </citation>
    <scope>NUCLEOTIDE SEQUENCE [LARGE SCALE GENOMIC DNA]</scope>
    <source>
        <strain evidence="7 8">LR5S20</strain>
    </source>
</reference>
<gene>
    <name evidence="7" type="ORF">QLQ83_02490</name>
</gene>
<dbReference type="PANTHER" id="PTHR43429">
    <property type="entry name" value="PYRIDINE NUCLEOTIDE-DISULFIDE OXIDOREDUCTASE DOMAIN-CONTAINING"/>
    <property type="match status" value="1"/>
</dbReference>
<dbReference type="PANTHER" id="PTHR43429:SF3">
    <property type="entry name" value="NITRITE REDUCTASE [NAD(P)H]"/>
    <property type="match status" value="1"/>
</dbReference>
<dbReference type="InterPro" id="IPR023753">
    <property type="entry name" value="FAD/NAD-binding_dom"/>
</dbReference>
<evidence type="ECO:0000259" key="5">
    <source>
        <dbReference type="Pfam" id="PF07992"/>
    </source>
</evidence>
<evidence type="ECO:0000256" key="1">
    <source>
        <dbReference type="ARBA" id="ARBA00001974"/>
    </source>
</evidence>
<accession>A0ABT6UWD1</accession>
<dbReference type="InterPro" id="IPR016156">
    <property type="entry name" value="FAD/NAD-linked_Rdtase_dimer_sf"/>
</dbReference>
<name>A0ABT6UWD1_9GAMM</name>
<evidence type="ECO:0000313" key="8">
    <source>
        <dbReference type="Proteomes" id="UP001225957"/>
    </source>
</evidence>
<dbReference type="PRINTS" id="PR00368">
    <property type="entry name" value="FADPNR"/>
</dbReference>
<protein>
    <submittedName>
        <fullName evidence="7">FAD-dependent oxidoreductase</fullName>
    </submittedName>
</protein>
<dbReference type="Gene3D" id="3.50.50.60">
    <property type="entry name" value="FAD/NAD(P)-binding domain"/>
    <property type="match status" value="2"/>
</dbReference>
<dbReference type="Pfam" id="PF07992">
    <property type="entry name" value="Pyr_redox_2"/>
    <property type="match status" value="1"/>
</dbReference>
<comment type="similarity">
    <text evidence="2">Belongs to the FAD-dependent oxidoreductase family.</text>
</comment>